<evidence type="ECO:0000313" key="1">
    <source>
        <dbReference type="EMBL" id="KAF8905465.1"/>
    </source>
</evidence>
<protein>
    <submittedName>
        <fullName evidence="1">Uncharacterized protein</fullName>
    </submittedName>
</protein>
<gene>
    <name evidence="1" type="ORF">CPB84DRAFT_1771486</name>
</gene>
<reference evidence="1" key="1">
    <citation type="submission" date="2020-11" db="EMBL/GenBank/DDBJ databases">
        <authorList>
            <consortium name="DOE Joint Genome Institute"/>
            <person name="Ahrendt S."/>
            <person name="Riley R."/>
            <person name="Andreopoulos W."/>
            <person name="LaButti K."/>
            <person name="Pangilinan J."/>
            <person name="Ruiz-duenas F.J."/>
            <person name="Barrasa J.M."/>
            <person name="Sanchez-Garcia M."/>
            <person name="Camarero S."/>
            <person name="Miyauchi S."/>
            <person name="Serrano A."/>
            <person name="Linde D."/>
            <person name="Babiker R."/>
            <person name="Drula E."/>
            <person name="Ayuso-Fernandez I."/>
            <person name="Pacheco R."/>
            <person name="Padilla G."/>
            <person name="Ferreira P."/>
            <person name="Barriuso J."/>
            <person name="Kellner H."/>
            <person name="Castanera R."/>
            <person name="Alfaro M."/>
            <person name="Ramirez L."/>
            <person name="Pisabarro A.G."/>
            <person name="Kuo A."/>
            <person name="Tritt A."/>
            <person name="Lipzen A."/>
            <person name="He G."/>
            <person name="Yan M."/>
            <person name="Ng V."/>
            <person name="Cullen D."/>
            <person name="Martin F."/>
            <person name="Rosso M.-N."/>
            <person name="Henrissat B."/>
            <person name="Hibbett D."/>
            <person name="Martinez A.T."/>
            <person name="Grigoriev I.V."/>
        </authorList>
    </citation>
    <scope>NUCLEOTIDE SEQUENCE</scope>
    <source>
        <strain evidence="1">AH 44721</strain>
    </source>
</reference>
<comment type="caution">
    <text evidence="1">The sequence shown here is derived from an EMBL/GenBank/DDBJ whole genome shotgun (WGS) entry which is preliminary data.</text>
</comment>
<dbReference type="EMBL" id="JADNYJ010000022">
    <property type="protein sequence ID" value="KAF8905465.1"/>
    <property type="molecule type" value="Genomic_DNA"/>
</dbReference>
<name>A0A9P5NSS5_GYMJU</name>
<dbReference type="Proteomes" id="UP000724874">
    <property type="component" value="Unassembled WGS sequence"/>
</dbReference>
<evidence type="ECO:0000313" key="2">
    <source>
        <dbReference type="Proteomes" id="UP000724874"/>
    </source>
</evidence>
<proteinExistence type="predicted"/>
<accession>A0A9P5NSS5</accession>
<dbReference type="AlphaFoldDB" id="A0A9P5NSS5"/>
<sequence length="169" mass="19571">MTTGIACAHTLSKITDDEVSRRYCKATFHYQTLYKREQRKLRLKVHNRISIDDRRGGDGEFSAVPFSKEVTSIAQNSDWNVPERRTSSTHRHALMMGPPCVLRHGNITFIFSDGRYNPDACHRETHVMGWTKKDCPCEFMTRYPKIPDAERRLDCSPLNAWDHLGFDLV</sequence>
<organism evidence="1 2">
    <name type="scientific">Gymnopilus junonius</name>
    <name type="common">Spectacular rustgill mushroom</name>
    <name type="synonym">Gymnopilus spectabilis subsp. junonius</name>
    <dbReference type="NCBI Taxonomy" id="109634"/>
    <lineage>
        <taxon>Eukaryota</taxon>
        <taxon>Fungi</taxon>
        <taxon>Dikarya</taxon>
        <taxon>Basidiomycota</taxon>
        <taxon>Agaricomycotina</taxon>
        <taxon>Agaricomycetes</taxon>
        <taxon>Agaricomycetidae</taxon>
        <taxon>Agaricales</taxon>
        <taxon>Agaricineae</taxon>
        <taxon>Hymenogastraceae</taxon>
        <taxon>Gymnopilus</taxon>
    </lineage>
</organism>
<keyword evidence="2" id="KW-1185">Reference proteome</keyword>